<keyword evidence="2 7" id="KW-0813">Transport</keyword>
<feature type="transmembrane region" description="Helical" evidence="7">
    <location>
        <begin position="83"/>
        <end position="105"/>
    </location>
</feature>
<evidence type="ECO:0000313" key="9">
    <source>
        <dbReference type="EMBL" id="MYD90439.1"/>
    </source>
</evidence>
<protein>
    <submittedName>
        <fullName evidence="9">Sugar ABC transporter permease</fullName>
    </submittedName>
</protein>
<evidence type="ECO:0000256" key="7">
    <source>
        <dbReference type="RuleBase" id="RU363032"/>
    </source>
</evidence>
<keyword evidence="3" id="KW-1003">Cell membrane</keyword>
<comment type="subcellular location">
    <subcellularLocation>
        <location evidence="1 7">Cell membrane</location>
        <topology evidence="1 7">Multi-pass membrane protein</topology>
    </subcellularLocation>
</comment>
<dbReference type="Pfam" id="PF00528">
    <property type="entry name" value="BPD_transp_1"/>
    <property type="match status" value="1"/>
</dbReference>
<reference evidence="9" key="1">
    <citation type="submission" date="2019-09" db="EMBL/GenBank/DDBJ databases">
        <title>Characterisation of the sponge microbiome using genome-centric metagenomics.</title>
        <authorList>
            <person name="Engelberts J.P."/>
            <person name="Robbins S.J."/>
            <person name="De Goeij J.M."/>
            <person name="Aranda M."/>
            <person name="Bell S.C."/>
            <person name="Webster N.S."/>
        </authorList>
    </citation>
    <scope>NUCLEOTIDE SEQUENCE</scope>
    <source>
        <strain evidence="9">SB0662_bin_9</strain>
    </source>
</reference>
<dbReference type="GO" id="GO:0055085">
    <property type="term" value="P:transmembrane transport"/>
    <property type="evidence" value="ECO:0007669"/>
    <property type="project" value="InterPro"/>
</dbReference>
<keyword evidence="4 7" id="KW-0812">Transmembrane</keyword>
<comment type="caution">
    <text evidence="9">The sequence shown here is derived from an EMBL/GenBank/DDBJ whole genome shotgun (WGS) entry which is preliminary data.</text>
</comment>
<evidence type="ECO:0000256" key="6">
    <source>
        <dbReference type="ARBA" id="ARBA00023136"/>
    </source>
</evidence>
<feature type="transmembrane region" description="Helical" evidence="7">
    <location>
        <begin position="117"/>
        <end position="144"/>
    </location>
</feature>
<evidence type="ECO:0000256" key="5">
    <source>
        <dbReference type="ARBA" id="ARBA00022989"/>
    </source>
</evidence>
<dbReference type="Gene3D" id="1.10.3720.10">
    <property type="entry name" value="MetI-like"/>
    <property type="match status" value="1"/>
</dbReference>
<dbReference type="EMBL" id="VXPY01000062">
    <property type="protein sequence ID" value="MYD90439.1"/>
    <property type="molecule type" value="Genomic_DNA"/>
</dbReference>
<keyword evidence="5 7" id="KW-1133">Transmembrane helix</keyword>
<gene>
    <name evidence="9" type="ORF">F4Y08_08925</name>
</gene>
<evidence type="ECO:0000259" key="8">
    <source>
        <dbReference type="PROSITE" id="PS50928"/>
    </source>
</evidence>
<accession>A0A6B1DRW5</accession>
<keyword evidence="6 7" id="KW-0472">Membrane</keyword>
<dbReference type="PANTHER" id="PTHR30193">
    <property type="entry name" value="ABC TRANSPORTER PERMEASE PROTEIN"/>
    <property type="match status" value="1"/>
</dbReference>
<dbReference type="PANTHER" id="PTHR30193:SF1">
    <property type="entry name" value="ABC TRANSPORTER PERMEASE PROTEIN YESP-RELATED"/>
    <property type="match status" value="1"/>
</dbReference>
<dbReference type="SUPFAM" id="SSF161098">
    <property type="entry name" value="MetI-like"/>
    <property type="match status" value="1"/>
</dbReference>
<dbReference type="InterPro" id="IPR051393">
    <property type="entry name" value="ABC_transporter_permease"/>
</dbReference>
<dbReference type="PROSITE" id="PS50928">
    <property type="entry name" value="ABC_TM1"/>
    <property type="match status" value="1"/>
</dbReference>
<dbReference type="AlphaFoldDB" id="A0A6B1DRW5"/>
<dbReference type="InterPro" id="IPR000515">
    <property type="entry name" value="MetI-like"/>
</dbReference>
<organism evidence="9">
    <name type="scientific">Caldilineaceae bacterium SB0662_bin_9</name>
    <dbReference type="NCBI Taxonomy" id="2605258"/>
    <lineage>
        <taxon>Bacteria</taxon>
        <taxon>Bacillati</taxon>
        <taxon>Chloroflexota</taxon>
        <taxon>Caldilineae</taxon>
        <taxon>Caldilineales</taxon>
        <taxon>Caldilineaceae</taxon>
    </lineage>
</organism>
<evidence type="ECO:0000256" key="2">
    <source>
        <dbReference type="ARBA" id="ARBA00022448"/>
    </source>
</evidence>
<dbReference type="InterPro" id="IPR035906">
    <property type="entry name" value="MetI-like_sf"/>
</dbReference>
<sequence length="305" mass="34734">MVIALRRSFPATSREWRNFLLGVAFASPWIIGFLGFTIYPVGSALYYSFTRYDLVRDPVWIGVQNYVAFADDPDFKLVAGNTLWWVLISSPLGVLSAFLMALLLNSRIILRSFFRSIFFFPAIVPVVVTAFVWIFLLNIQYGAINSTLQSMGFKTIPFISSPDLMKWSLVVIHMWSQGAAMVIFLATLQDVPKSLYEAATVDGANALRRMWNITVPMVSPIILFNLVISFISGFQYFTLPWIMTQGGPSRSAEFYAIYLYRNAFQWFRMGKASALAWVLFILILAFTYLIFRTSGRFVYYAGATR</sequence>
<evidence type="ECO:0000256" key="1">
    <source>
        <dbReference type="ARBA" id="ARBA00004651"/>
    </source>
</evidence>
<evidence type="ECO:0000256" key="4">
    <source>
        <dbReference type="ARBA" id="ARBA00022692"/>
    </source>
</evidence>
<dbReference type="GO" id="GO:0005886">
    <property type="term" value="C:plasma membrane"/>
    <property type="evidence" value="ECO:0007669"/>
    <property type="project" value="UniProtKB-SubCell"/>
</dbReference>
<feature type="transmembrane region" description="Helical" evidence="7">
    <location>
        <begin position="217"/>
        <end position="237"/>
    </location>
</feature>
<comment type="similarity">
    <text evidence="7">Belongs to the binding-protein-dependent transport system permease family.</text>
</comment>
<name>A0A6B1DRW5_9CHLR</name>
<proteinExistence type="inferred from homology"/>
<feature type="transmembrane region" description="Helical" evidence="7">
    <location>
        <begin position="20"/>
        <end position="42"/>
    </location>
</feature>
<feature type="transmembrane region" description="Helical" evidence="7">
    <location>
        <begin position="274"/>
        <end position="291"/>
    </location>
</feature>
<dbReference type="CDD" id="cd06261">
    <property type="entry name" value="TM_PBP2"/>
    <property type="match status" value="1"/>
</dbReference>
<feature type="domain" description="ABC transmembrane type-1" evidence="8">
    <location>
        <begin position="79"/>
        <end position="290"/>
    </location>
</feature>
<feature type="transmembrane region" description="Helical" evidence="7">
    <location>
        <begin position="164"/>
        <end position="186"/>
    </location>
</feature>
<evidence type="ECO:0000256" key="3">
    <source>
        <dbReference type="ARBA" id="ARBA00022475"/>
    </source>
</evidence>